<evidence type="ECO:0000313" key="2">
    <source>
        <dbReference type="EMBL" id="MCC2199087.1"/>
    </source>
</evidence>
<name>A0ABS8F771_9FIRM</name>
<dbReference type="EMBL" id="JAJEQL010000008">
    <property type="protein sequence ID" value="MCC2199087.1"/>
    <property type="molecule type" value="Genomic_DNA"/>
</dbReference>
<keyword evidence="1" id="KW-0472">Membrane</keyword>
<keyword evidence="1" id="KW-0812">Transmembrane</keyword>
<evidence type="ECO:0000313" key="3">
    <source>
        <dbReference type="Proteomes" id="UP001430637"/>
    </source>
</evidence>
<gene>
    <name evidence="2" type="ORF">LKD23_04845</name>
</gene>
<evidence type="ECO:0000256" key="1">
    <source>
        <dbReference type="SAM" id="Phobius"/>
    </source>
</evidence>
<sequence>MDLTEYFIKLAFFLVPGFISWTVYSILVNRKETESISTVIRAFGCSIVDYMFGNLLIMVINAVLELICIKTGWGAMSITEIINHPGTTIPQENLIAALIVGFPFAFALAKVDSENIIFFIAEKLNITSRSGNTEVWDNLFLAQPWIIYRDLITKHVFYGCVQEYSDKQDIHEILLSNVTVWNSDGSESYSMKKVYLARNINEFTIEIADYNKGE</sequence>
<feature type="transmembrane region" description="Helical" evidence="1">
    <location>
        <begin position="39"/>
        <end position="60"/>
    </location>
</feature>
<reference evidence="2" key="1">
    <citation type="submission" date="2021-10" db="EMBL/GenBank/DDBJ databases">
        <title>Anaerobic single-cell dispensing facilitates the cultivation of human gut bacteria.</title>
        <authorList>
            <person name="Afrizal A."/>
        </authorList>
    </citation>
    <scope>NUCLEOTIDE SEQUENCE</scope>
    <source>
        <strain evidence="2">CLA-AA-H233</strain>
    </source>
</reference>
<feature type="transmembrane region" description="Helical" evidence="1">
    <location>
        <begin position="6"/>
        <end position="27"/>
    </location>
</feature>
<accession>A0ABS8F771</accession>
<dbReference type="RefSeq" id="WP_227620667.1">
    <property type="nucleotide sequence ID" value="NZ_JAJEQL010000008.1"/>
</dbReference>
<keyword evidence="1" id="KW-1133">Transmembrane helix</keyword>
<dbReference type="Proteomes" id="UP001430637">
    <property type="component" value="Unassembled WGS sequence"/>
</dbReference>
<comment type="caution">
    <text evidence="2">The sequence shown here is derived from an EMBL/GenBank/DDBJ whole genome shotgun (WGS) entry which is preliminary data.</text>
</comment>
<keyword evidence="3" id="KW-1185">Reference proteome</keyword>
<protein>
    <submittedName>
        <fullName evidence="2">Uncharacterized protein</fullName>
    </submittedName>
</protein>
<organism evidence="2 3">
    <name type="scientific">Faecalibacterium butyricigenerans</name>
    <dbReference type="NCBI Taxonomy" id="1851427"/>
    <lineage>
        <taxon>Bacteria</taxon>
        <taxon>Bacillati</taxon>
        <taxon>Bacillota</taxon>
        <taxon>Clostridia</taxon>
        <taxon>Eubacteriales</taxon>
        <taxon>Oscillospiraceae</taxon>
        <taxon>Faecalibacterium</taxon>
    </lineage>
</organism>
<proteinExistence type="predicted"/>